<sequence>MTRIACQYAIVRFMPYIETGEFANVGILLWAPKTRYLGFKLLRRKHARITQFFEELDRGLYLKTMANLDAELCRVQGMLKDQIGEFGDNDREYGFHKGLFQELIRPRETIVRFSEQRAVLAENPEQALTELYEHYVGRNFVTPEYQETILERGIKKLLEQRDLAKRFTKRRIEDQLYRVTFPFVEQKDNEAIRVIKPLFLGQNESTAIIEHGGKWKLRVDQLRERNLLKGPVLFPVKGPEPGQINDVRVEAFEETLANLAGDGIQITLHTEKDRILEFAGLHAH</sequence>
<evidence type="ECO:0000313" key="2">
    <source>
        <dbReference type="Proteomes" id="UP000193100"/>
    </source>
</evidence>
<evidence type="ECO:0008006" key="3">
    <source>
        <dbReference type="Google" id="ProtNLM"/>
    </source>
</evidence>
<protein>
    <recommendedName>
        <fullName evidence="3">DUF3037 domain-containing protein</fullName>
    </recommendedName>
</protein>
<proteinExistence type="predicted"/>
<dbReference type="GeneID" id="77254994"/>
<gene>
    <name evidence="1" type="ORF">MARSALSMR5_01008</name>
</gene>
<organism evidence="1 2">
    <name type="scientific">Marinobacter salarius</name>
    <dbReference type="NCBI Taxonomy" id="1420917"/>
    <lineage>
        <taxon>Bacteria</taxon>
        <taxon>Pseudomonadati</taxon>
        <taxon>Pseudomonadota</taxon>
        <taxon>Gammaproteobacteria</taxon>
        <taxon>Pseudomonadales</taxon>
        <taxon>Marinobacteraceae</taxon>
        <taxon>Marinobacter</taxon>
    </lineage>
</organism>
<dbReference type="Pfam" id="PF11236">
    <property type="entry name" value="DUF3037"/>
    <property type="match status" value="1"/>
</dbReference>
<dbReference type="Proteomes" id="UP000193100">
    <property type="component" value="Chromosome"/>
</dbReference>
<evidence type="ECO:0000313" key="1">
    <source>
        <dbReference type="EMBL" id="ARM83102.1"/>
    </source>
</evidence>
<reference evidence="1 2" key="1">
    <citation type="submission" date="2017-04" db="EMBL/GenBank/DDBJ databases">
        <title>Genome Sequence of Marinobacter salarius strain SMR5 Isolated from a culture of the Diatom Skeletonema marinoi.</title>
        <authorList>
            <person name="Topel M."/>
            <person name="Pinder M.I.M."/>
            <person name="Johansson O.N."/>
            <person name="Kourtchenko O."/>
            <person name="Godhe A."/>
            <person name="Clarke A.K."/>
        </authorList>
    </citation>
    <scope>NUCLEOTIDE SEQUENCE [LARGE SCALE GENOMIC DNA]</scope>
    <source>
        <strain evidence="1 2">SMR5</strain>
    </source>
</reference>
<dbReference type="EMBL" id="CP020931">
    <property type="protein sequence ID" value="ARM83102.1"/>
    <property type="molecule type" value="Genomic_DNA"/>
</dbReference>
<dbReference type="InterPro" id="IPR021398">
    <property type="entry name" value="DUF3037"/>
</dbReference>
<name>A0A1W6K6Y3_9GAMM</name>
<dbReference type="RefSeq" id="WP_036208974.1">
    <property type="nucleotide sequence ID" value="NZ_CP020931.1"/>
</dbReference>
<dbReference type="AlphaFoldDB" id="A0A1W6K6Y3"/>
<accession>A0A1W6K6Y3</accession>